<dbReference type="InterPro" id="IPR052181">
    <property type="entry name" value="5hmC_binding"/>
</dbReference>
<accession>A0AAV9WR00</accession>
<comment type="caution">
    <text evidence="7">The sequence shown here is derived from an EMBL/GenBank/DDBJ whole genome shotgun (WGS) entry which is preliminary data.</text>
</comment>
<gene>
    <name evidence="7" type="ORF">TWF481_001290</name>
</gene>
<feature type="region of interest" description="Disordered" evidence="5">
    <location>
        <begin position="37"/>
        <end position="170"/>
    </location>
</feature>
<sequence>MLLLPRLASFRISYIHRPHQTRPIGFRAGLTCTIVMAPPPSAPSASESGGRRKRARTQTEDPAHDSQTTTTTPPTRRSKRTKPTNTSVPGQTKAIPVKEEEVEEEEDSKVTNKKAPRPRAKPKPVKSEDELDDARQSTSATSAAKRTAKRTAKKGAKQESSTPPLAQEAGGFWLMKSEPDVFSFDDLCKHDGPAGWDGVRNHVAKNHIRSMKVGDKAFFYHSNCKEPGIVGVMEITRDASIDETQFDPQAKYYDPKADVTNPRWYLVHCSPIRKLGRQITLTELRTHSGGALKEMALFRQTRLSVSPVSPAEFQFILDLENKPEGKDTD</sequence>
<dbReference type="AlphaFoldDB" id="A0AAV9WR00"/>
<dbReference type="Pfam" id="PF01878">
    <property type="entry name" value="EVE"/>
    <property type="match status" value="1"/>
</dbReference>
<evidence type="ECO:0000256" key="2">
    <source>
        <dbReference type="ARBA" id="ARBA00014654"/>
    </source>
</evidence>
<feature type="domain" description="EVE" evidence="6">
    <location>
        <begin position="172"/>
        <end position="318"/>
    </location>
</feature>
<evidence type="ECO:0000256" key="3">
    <source>
        <dbReference type="ARBA" id="ARBA00022553"/>
    </source>
</evidence>
<feature type="compositionally biased region" description="Low complexity" evidence="5">
    <location>
        <begin position="136"/>
        <end position="145"/>
    </location>
</feature>
<keyword evidence="3" id="KW-0597">Phosphoprotein</keyword>
<dbReference type="EMBL" id="JAVHJL010000001">
    <property type="protein sequence ID" value="KAK6512404.1"/>
    <property type="molecule type" value="Genomic_DNA"/>
</dbReference>
<dbReference type="FunFam" id="3.10.590.10:FF:000003">
    <property type="entry name" value="Thymocyte nuclear protein 1"/>
    <property type="match status" value="1"/>
</dbReference>
<protein>
    <recommendedName>
        <fullName evidence="2">Thymocyte nuclear protein 1</fullName>
    </recommendedName>
</protein>
<comment type="subcellular location">
    <subcellularLocation>
        <location evidence="1">Nucleus</location>
    </subcellularLocation>
</comment>
<name>A0AAV9WR00_9PEZI</name>
<dbReference type="InterPro" id="IPR002740">
    <property type="entry name" value="EVE_domain"/>
</dbReference>
<dbReference type="PANTHER" id="PTHR14087:SF7">
    <property type="entry name" value="THYMOCYTE NUCLEAR PROTEIN 1"/>
    <property type="match status" value="1"/>
</dbReference>
<keyword evidence="8" id="KW-1185">Reference proteome</keyword>
<dbReference type="Gene3D" id="3.10.590.10">
    <property type="entry name" value="ph1033 like domains"/>
    <property type="match status" value="1"/>
</dbReference>
<evidence type="ECO:0000256" key="4">
    <source>
        <dbReference type="ARBA" id="ARBA00023242"/>
    </source>
</evidence>
<evidence type="ECO:0000313" key="7">
    <source>
        <dbReference type="EMBL" id="KAK6512404.1"/>
    </source>
</evidence>
<feature type="compositionally biased region" description="Basic residues" evidence="5">
    <location>
        <begin position="146"/>
        <end position="155"/>
    </location>
</feature>
<evidence type="ECO:0000259" key="6">
    <source>
        <dbReference type="Pfam" id="PF01878"/>
    </source>
</evidence>
<organism evidence="7 8">
    <name type="scientific">Arthrobotrys musiformis</name>
    <dbReference type="NCBI Taxonomy" id="47236"/>
    <lineage>
        <taxon>Eukaryota</taxon>
        <taxon>Fungi</taxon>
        <taxon>Dikarya</taxon>
        <taxon>Ascomycota</taxon>
        <taxon>Pezizomycotina</taxon>
        <taxon>Orbiliomycetes</taxon>
        <taxon>Orbiliales</taxon>
        <taxon>Orbiliaceae</taxon>
        <taxon>Arthrobotrys</taxon>
    </lineage>
</organism>
<evidence type="ECO:0000256" key="1">
    <source>
        <dbReference type="ARBA" id="ARBA00004123"/>
    </source>
</evidence>
<dbReference type="SUPFAM" id="SSF88697">
    <property type="entry name" value="PUA domain-like"/>
    <property type="match status" value="1"/>
</dbReference>
<dbReference type="InterPro" id="IPR015947">
    <property type="entry name" value="PUA-like_sf"/>
</dbReference>
<dbReference type="InterPro" id="IPR047197">
    <property type="entry name" value="THYN1-like_EVE"/>
</dbReference>
<reference evidence="7 8" key="1">
    <citation type="submission" date="2023-08" db="EMBL/GenBank/DDBJ databases">
        <authorList>
            <person name="Palmer J.M."/>
        </authorList>
    </citation>
    <scope>NUCLEOTIDE SEQUENCE [LARGE SCALE GENOMIC DNA]</scope>
    <source>
        <strain evidence="7 8">TWF481</strain>
    </source>
</reference>
<proteinExistence type="predicted"/>
<dbReference type="Proteomes" id="UP001370758">
    <property type="component" value="Unassembled WGS sequence"/>
</dbReference>
<evidence type="ECO:0000256" key="5">
    <source>
        <dbReference type="SAM" id="MobiDB-lite"/>
    </source>
</evidence>
<evidence type="ECO:0000313" key="8">
    <source>
        <dbReference type="Proteomes" id="UP001370758"/>
    </source>
</evidence>
<feature type="compositionally biased region" description="Basic residues" evidence="5">
    <location>
        <begin position="111"/>
        <end position="124"/>
    </location>
</feature>
<dbReference type="CDD" id="cd21133">
    <property type="entry name" value="EVE"/>
    <property type="match status" value="1"/>
</dbReference>
<keyword evidence="4" id="KW-0539">Nucleus</keyword>
<dbReference type="GO" id="GO:0005634">
    <property type="term" value="C:nucleus"/>
    <property type="evidence" value="ECO:0007669"/>
    <property type="project" value="UniProtKB-SubCell"/>
</dbReference>
<dbReference type="PANTHER" id="PTHR14087">
    <property type="entry name" value="THYMOCYTE NUCLEAR PROTEIN 1"/>
    <property type="match status" value="1"/>
</dbReference>